<sequence>MKRTESGEIQKLTEDVVILSNYLELVVKPVATIDGGYAIIYANTTKTPLNDPFLPQGGIYAMFLTYGQSYTRQPVVIYQTQISNLSFTGLNCDIAYVGFGQICILTGFYIDQPAPNTFFIRVDFLSSGTLYNVQSLNATAVGVTEYKLRALRYGGYILMGIKEQTTTNDAAQRSMY</sequence>
<evidence type="ECO:0000313" key="2">
    <source>
        <dbReference type="Proteomes" id="UP000789375"/>
    </source>
</evidence>
<dbReference type="AlphaFoldDB" id="A0A9N9E0R6"/>
<accession>A0A9N9E0R6</accession>
<comment type="caution">
    <text evidence="1">The sequence shown here is derived from an EMBL/GenBank/DDBJ whole genome shotgun (WGS) entry which is preliminary data.</text>
</comment>
<protein>
    <submittedName>
        <fullName evidence="1">15244_t:CDS:1</fullName>
    </submittedName>
</protein>
<organism evidence="1 2">
    <name type="scientific">Funneliformis mosseae</name>
    <name type="common">Endomycorrhizal fungus</name>
    <name type="synonym">Glomus mosseae</name>
    <dbReference type="NCBI Taxonomy" id="27381"/>
    <lineage>
        <taxon>Eukaryota</taxon>
        <taxon>Fungi</taxon>
        <taxon>Fungi incertae sedis</taxon>
        <taxon>Mucoromycota</taxon>
        <taxon>Glomeromycotina</taxon>
        <taxon>Glomeromycetes</taxon>
        <taxon>Glomerales</taxon>
        <taxon>Glomeraceae</taxon>
        <taxon>Funneliformis</taxon>
    </lineage>
</organism>
<gene>
    <name evidence="1" type="ORF">FMOSSE_LOCUS11810</name>
</gene>
<dbReference type="EMBL" id="CAJVPP010004987">
    <property type="protein sequence ID" value="CAG8658219.1"/>
    <property type="molecule type" value="Genomic_DNA"/>
</dbReference>
<keyword evidence="2" id="KW-1185">Reference proteome</keyword>
<evidence type="ECO:0000313" key="1">
    <source>
        <dbReference type="EMBL" id="CAG8658219.1"/>
    </source>
</evidence>
<dbReference type="Proteomes" id="UP000789375">
    <property type="component" value="Unassembled WGS sequence"/>
</dbReference>
<name>A0A9N9E0R6_FUNMO</name>
<reference evidence="1" key="1">
    <citation type="submission" date="2021-06" db="EMBL/GenBank/DDBJ databases">
        <authorList>
            <person name="Kallberg Y."/>
            <person name="Tangrot J."/>
            <person name="Rosling A."/>
        </authorList>
    </citation>
    <scope>NUCLEOTIDE SEQUENCE</scope>
    <source>
        <strain evidence="1">87-6 pot B 2015</strain>
    </source>
</reference>
<feature type="non-terminal residue" evidence="1">
    <location>
        <position position="176"/>
    </location>
</feature>
<proteinExistence type="predicted"/>